<reference evidence="2 3" key="1">
    <citation type="submission" date="2019-03" db="EMBL/GenBank/DDBJ databases">
        <title>Genomics of glacier-inhabiting Cryobacterium strains.</title>
        <authorList>
            <person name="Liu Q."/>
            <person name="Xin Y.-H."/>
        </authorList>
    </citation>
    <scope>NUCLEOTIDE SEQUENCE [LARGE SCALE GENOMIC DNA]</scope>
    <source>
        <strain evidence="2 3">MDB2-B</strain>
    </source>
</reference>
<dbReference type="InterPro" id="IPR003494">
    <property type="entry name" value="SHS2_FtsA"/>
</dbReference>
<dbReference type="CDD" id="cd24049">
    <property type="entry name" value="ASKHA_NBD_PilM"/>
    <property type="match status" value="1"/>
</dbReference>
<dbReference type="InterPro" id="IPR005883">
    <property type="entry name" value="PilM"/>
</dbReference>
<gene>
    <name evidence="2" type="primary">pilM</name>
    <name evidence="2" type="ORF">E3O44_08065</name>
</gene>
<comment type="caution">
    <text evidence="2">The sequence shown here is derived from an EMBL/GenBank/DDBJ whole genome shotgun (WGS) entry which is preliminary data.</text>
</comment>
<feature type="domain" description="SHS2" evidence="1">
    <location>
        <begin position="9"/>
        <end position="177"/>
    </location>
</feature>
<sequence>MEAPLVTSVVGIDIGSSVLRAVEVSDPASSKPMLVRCHVVELPPGAVTSGEVIEPNTVAAALKKLWSSGGFKSKNVVLGMGNQRVLARDLSVPKMGLARIRQSLPFEVQDMLPIPVADALLDFYPISESEGPTGPLVNGLLIAAVKSAVLANVKATQLAGLTTVDVDLIPFALSRVMVTRPGVTGTVALIDIGGSTTSVVIAADGVPQFVRIIATGGDDITQALHTELKSDVGQAEGMKRAMGLATGAVQESDKRAVEIIYKVASEQLTSLRNTINYFANTRPTEPVRQIVLSGGGAQLHGLPEALAEMTRTSVIVGDPFATVGIARGIDAHQLRLSGSTFAVALGLALGSAA</sequence>
<protein>
    <submittedName>
        <fullName evidence="2">Type IV pilus assembly protein PilM</fullName>
    </submittedName>
</protein>
<dbReference type="NCBIfam" id="TIGR01175">
    <property type="entry name" value="pilM"/>
    <property type="match status" value="1"/>
</dbReference>
<keyword evidence="3" id="KW-1185">Reference proteome</keyword>
<name>A0ABY2IC99_9MICO</name>
<evidence type="ECO:0000313" key="3">
    <source>
        <dbReference type="Proteomes" id="UP000297608"/>
    </source>
</evidence>
<dbReference type="InterPro" id="IPR043129">
    <property type="entry name" value="ATPase_NBD"/>
</dbReference>
<dbReference type="InterPro" id="IPR050696">
    <property type="entry name" value="FtsA/MreB"/>
</dbReference>
<dbReference type="EMBL" id="SOFG01000011">
    <property type="protein sequence ID" value="TFB87093.1"/>
    <property type="molecule type" value="Genomic_DNA"/>
</dbReference>
<dbReference type="PANTHER" id="PTHR32432">
    <property type="entry name" value="CELL DIVISION PROTEIN FTSA-RELATED"/>
    <property type="match status" value="1"/>
</dbReference>
<dbReference type="PIRSF" id="PIRSF019169">
    <property type="entry name" value="PilM"/>
    <property type="match status" value="1"/>
</dbReference>
<evidence type="ECO:0000259" key="1">
    <source>
        <dbReference type="SMART" id="SM00842"/>
    </source>
</evidence>
<dbReference type="PANTHER" id="PTHR32432:SF3">
    <property type="entry name" value="ETHANOLAMINE UTILIZATION PROTEIN EUTJ"/>
    <property type="match status" value="1"/>
</dbReference>
<dbReference type="Pfam" id="PF11104">
    <property type="entry name" value="PilM_2"/>
    <property type="match status" value="1"/>
</dbReference>
<dbReference type="Gene3D" id="3.30.420.40">
    <property type="match status" value="2"/>
</dbReference>
<dbReference type="Gene3D" id="3.30.1490.300">
    <property type="match status" value="1"/>
</dbReference>
<organism evidence="2 3">
    <name type="scientific">Cryobacterium algoricola</name>
    <dbReference type="NCBI Taxonomy" id="1259183"/>
    <lineage>
        <taxon>Bacteria</taxon>
        <taxon>Bacillati</taxon>
        <taxon>Actinomycetota</taxon>
        <taxon>Actinomycetes</taxon>
        <taxon>Micrococcales</taxon>
        <taxon>Microbacteriaceae</taxon>
        <taxon>Cryobacterium</taxon>
    </lineage>
</organism>
<dbReference type="Proteomes" id="UP000297608">
    <property type="component" value="Unassembled WGS sequence"/>
</dbReference>
<evidence type="ECO:0000313" key="2">
    <source>
        <dbReference type="EMBL" id="TFB87093.1"/>
    </source>
</evidence>
<dbReference type="SMART" id="SM00842">
    <property type="entry name" value="FtsA"/>
    <property type="match status" value="1"/>
</dbReference>
<dbReference type="SUPFAM" id="SSF53067">
    <property type="entry name" value="Actin-like ATPase domain"/>
    <property type="match status" value="2"/>
</dbReference>
<proteinExistence type="predicted"/>
<accession>A0ABY2IC99</accession>